<keyword evidence="2" id="KW-1185">Reference proteome</keyword>
<name>Q2LUB0_SYNAS</name>
<reference evidence="1 2" key="1">
    <citation type="journal article" date="2007" name="Proc. Natl. Acad. Sci. U.S.A.">
        <title>The genome of Syntrophus aciditrophicus: life at the thermodynamic limit of microbial growth.</title>
        <authorList>
            <person name="McInerney M.J."/>
            <person name="Rohlin L."/>
            <person name="Mouttaki H."/>
            <person name="Kim U."/>
            <person name="Krupp R.S."/>
            <person name="Rios-Hernandez L."/>
            <person name="Sieber J."/>
            <person name="Struchtemeyer C.G."/>
            <person name="Bhattacharyya A."/>
            <person name="Campbell J.W."/>
            <person name="Gunsalus R.P."/>
        </authorList>
    </citation>
    <scope>NUCLEOTIDE SEQUENCE [LARGE SCALE GENOMIC DNA]</scope>
    <source>
        <strain evidence="1 2">SB</strain>
    </source>
</reference>
<dbReference type="AlphaFoldDB" id="Q2LUB0"/>
<evidence type="ECO:0000313" key="1">
    <source>
        <dbReference type="EMBL" id="ABC77672.1"/>
    </source>
</evidence>
<sequence>MPSPRCPETATRSRLTIESGVAGNLRFFSGHYFHLRFISGRIAASGSKETRFR</sequence>
<proteinExistence type="predicted"/>
<organism evidence="1 2">
    <name type="scientific">Syntrophus aciditrophicus (strain SB)</name>
    <dbReference type="NCBI Taxonomy" id="56780"/>
    <lineage>
        <taxon>Bacteria</taxon>
        <taxon>Pseudomonadati</taxon>
        <taxon>Thermodesulfobacteriota</taxon>
        <taxon>Syntrophia</taxon>
        <taxon>Syntrophales</taxon>
        <taxon>Syntrophaceae</taxon>
        <taxon>Syntrophus</taxon>
    </lineage>
</organism>
<dbReference type="Proteomes" id="UP000001933">
    <property type="component" value="Chromosome"/>
</dbReference>
<dbReference type="InParanoid" id="Q2LUB0"/>
<dbReference type="EMBL" id="CP000252">
    <property type="protein sequence ID" value="ABC77672.1"/>
    <property type="molecule type" value="Genomic_DNA"/>
</dbReference>
<gene>
    <name evidence="1" type="ORF">SYN_03607</name>
</gene>
<protein>
    <submittedName>
        <fullName evidence="1">Hypothetical cytosolic protein</fullName>
    </submittedName>
</protein>
<accession>Q2LUB0</accession>
<dbReference type="KEGG" id="sat:SYN_03607"/>
<dbReference type="HOGENOM" id="CLU_3066987_0_0_7"/>
<evidence type="ECO:0000313" key="2">
    <source>
        <dbReference type="Proteomes" id="UP000001933"/>
    </source>
</evidence>